<dbReference type="GO" id="GO:0016491">
    <property type="term" value="F:oxidoreductase activity"/>
    <property type="evidence" value="ECO:0007669"/>
    <property type="project" value="InterPro"/>
</dbReference>
<dbReference type="EMBL" id="PNBA02000022">
    <property type="protein sequence ID" value="KAG6386508.1"/>
    <property type="molecule type" value="Genomic_DNA"/>
</dbReference>
<dbReference type="Pfam" id="PF00394">
    <property type="entry name" value="Cu-oxidase"/>
    <property type="match status" value="1"/>
</dbReference>
<evidence type="ECO:0008006" key="10">
    <source>
        <dbReference type="Google" id="ProtNLM"/>
    </source>
</evidence>
<dbReference type="Proteomes" id="UP000298416">
    <property type="component" value="Unassembled WGS sequence"/>
</dbReference>
<dbReference type="Pfam" id="PF07731">
    <property type="entry name" value="Cu-oxidase_2"/>
    <property type="match status" value="1"/>
</dbReference>
<feature type="signal peptide" evidence="4">
    <location>
        <begin position="1"/>
        <end position="22"/>
    </location>
</feature>
<dbReference type="InterPro" id="IPR045087">
    <property type="entry name" value="Cu-oxidase_fam"/>
</dbReference>
<dbReference type="GO" id="GO:0005507">
    <property type="term" value="F:copper ion binding"/>
    <property type="evidence" value="ECO:0007669"/>
    <property type="project" value="InterPro"/>
</dbReference>
<dbReference type="AlphaFoldDB" id="A0A8X8W202"/>
<comment type="similarity">
    <text evidence="1">Belongs to the multicopper oxidase family.</text>
</comment>
<feature type="domain" description="Plastocyanin-like" evidence="7">
    <location>
        <begin position="33"/>
        <end position="147"/>
    </location>
</feature>
<evidence type="ECO:0000256" key="1">
    <source>
        <dbReference type="ARBA" id="ARBA00010609"/>
    </source>
</evidence>
<proteinExistence type="inferred from homology"/>
<feature type="compositionally biased region" description="Basic and acidic residues" evidence="3">
    <location>
        <begin position="669"/>
        <end position="685"/>
    </location>
</feature>
<keyword evidence="4" id="KW-0732">Signal</keyword>
<comment type="caution">
    <text evidence="8">The sequence shown here is derived from an EMBL/GenBank/DDBJ whole genome shotgun (WGS) entry which is preliminary data.</text>
</comment>
<evidence type="ECO:0000256" key="4">
    <source>
        <dbReference type="SAM" id="SignalP"/>
    </source>
</evidence>
<evidence type="ECO:0000256" key="2">
    <source>
        <dbReference type="ARBA" id="ARBA00023180"/>
    </source>
</evidence>
<evidence type="ECO:0000259" key="6">
    <source>
        <dbReference type="Pfam" id="PF07731"/>
    </source>
</evidence>
<reference evidence="8" key="1">
    <citation type="submission" date="2018-01" db="EMBL/GenBank/DDBJ databases">
        <authorList>
            <person name="Mao J.F."/>
        </authorList>
    </citation>
    <scope>NUCLEOTIDE SEQUENCE</scope>
    <source>
        <strain evidence="8">Huo1</strain>
        <tissue evidence="8">Leaf</tissue>
    </source>
</reference>
<dbReference type="PANTHER" id="PTHR11709">
    <property type="entry name" value="MULTI-COPPER OXIDASE"/>
    <property type="match status" value="1"/>
</dbReference>
<dbReference type="InterPro" id="IPR001117">
    <property type="entry name" value="Cu-oxidase_2nd"/>
</dbReference>
<protein>
    <recommendedName>
        <fullName evidence="10">L-ascorbate oxidase</fullName>
    </recommendedName>
</protein>
<sequence>MGSCSRLIFAAFSLCLAVIATAEDPYLFFEWNVTYGPISPLGTEQQGILINGEFPGPEINCTSNNNIVVNVFNNLDEPFLLTWAGIQHRKNSWQDGTPGTMCPIPSGQNYTYKFQAKDQIGTYIYFPTTSLQRASGGMGMLKVHSRELIPVPFDKPTAEVAVLLGDWYNKEHKTLQRILDSGRSIGKPDGIQINGMSGRVGDPGEPLINMVPDKTYRLRVCNVGMRLSVNFRFQGHTMKLVEMEGSHTVQNTYESMDIHVGQCMSVLVTANQAPKDYYFVASSRFSKHTLTSVAAVRYSTGNGFASPDLPPPPPENNAAVPWSISQFRSFKWNLTASAARPNPQGSYHYGKINITRTIRLANSRHVVDRKLRYAINGVSHVDPETPLKLAEYYGMADRVFKYDLVKDEPPKDANVVVAPSVKNGTFRNFVEIIFENEENSVQTWHLDGYSFFAVGIEQGKWSPEKRSNYNLEDAVSRHTVQVYPNSWAAVMLTLDNAGMWNLRSDMRERAYLGQQLYFSIVSPEHSLRDEYNLPPTQVLCGIVMEVVLHLIEPHQRGEGEEGLGKLAGEEIVLQVEIAEGGEEVGREGAGEGVVAEAESLQIGHVGEGFGGELAGEDHSGEVELDDGGAVGGAVDAGPGAWGGAREVPQEDAAAHGGAEGEDGDAVGGDVRRGGGEEEHHGQDDVADAHWALIGPPIGELAIEIAVKKYVRRLNVGVDDVRGAGIVEVGDGGGELERDGGVAELIFRVAEELHDVWVADVEQDLELHQWSCCYKGRCRDLN</sequence>
<name>A0A8X8W202_SALSN</name>
<evidence type="ECO:0000313" key="8">
    <source>
        <dbReference type="EMBL" id="KAG6386508.1"/>
    </source>
</evidence>
<gene>
    <name evidence="8" type="ORF">SASPL_155411</name>
</gene>
<feature type="domain" description="Plastocyanin-like" evidence="6">
    <location>
        <begin position="385"/>
        <end position="523"/>
    </location>
</feature>
<dbReference type="Gene3D" id="2.60.40.420">
    <property type="entry name" value="Cupredoxins - blue copper proteins"/>
    <property type="match status" value="3"/>
</dbReference>
<dbReference type="SUPFAM" id="SSF49503">
    <property type="entry name" value="Cupredoxins"/>
    <property type="match status" value="3"/>
</dbReference>
<evidence type="ECO:0000313" key="9">
    <source>
        <dbReference type="Proteomes" id="UP000298416"/>
    </source>
</evidence>
<evidence type="ECO:0000259" key="7">
    <source>
        <dbReference type="Pfam" id="PF07732"/>
    </source>
</evidence>
<reference evidence="8" key="2">
    <citation type="submission" date="2020-08" db="EMBL/GenBank/DDBJ databases">
        <title>Plant Genome Project.</title>
        <authorList>
            <person name="Zhang R.-G."/>
        </authorList>
    </citation>
    <scope>NUCLEOTIDE SEQUENCE</scope>
    <source>
        <strain evidence="8">Huo1</strain>
        <tissue evidence="8">Leaf</tissue>
    </source>
</reference>
<dbReference type="PANTHER" id="PTHR11709:SF27">
    <property type="entry name" value="OS01G0816700 PROTEIN"/>
    <property type="match status" value="1"/>
</dbReference>
<evidence type="ECO:0000259" key="5">
    <source>
        <dbReference type="Pfam" id="PF00394"/>
    </source>
</evidence>
<dbReference type="InterPro" id="IPR011707">
    <property type="entry name" value="Cu-oxidase-like_N"/>
</dbReference>
<keyword evidence="9" id="KW-1185">Reference proteome</keyword>
<accession>A0A8X8W202</accession>
<feature type="region of interest" description="Disordered" evidence="3">
    <location>
        <begin position="637"/>
        <end position="685"/>
    </location>
</feature>
<feature type="chain" id="PRO_5036445599" description="L-ascorbate oxidase" evidence="4">
    <location>
        <begin position="23"/>
        <end position="781"/>
    </location>
</feature>
<dbReference type="Pfam" id="PF07732">
    <property type="entry name" value="Cu-oxidase_3"/>
    <property type="match status" value="1"/>
</dbReference>
<feature type="domain" description="Plastocyanin-like" evidence="5">
    <location>
        <begin position="160"/>
        <end position="299"/>
    </location>
</feature>
<organism evidence="8">
    <name type="scientific">Salvia splendens</name>
    <name type="common">Scarlet sage</name>
    <dbReference type="NCBI Taxonomy" id="180675"/>
    <lineage>
        <taxon>Eukaryota</taxon>
        <taxon>Viridiplantae</taxon>
        <taxon>Streptophyta</taxon>
        <taxon>Embryophyta</taxon>
        <taxon>Tracheophyta</taxon>
        <taxon>Spermatophyta</taxon>
        <taxon>Magnoliopsida</taxon>
        <taxon>eudicotyledons</taxon>
        <taxon>Gunneridae</taxon>
        <taxon>Pentapetalae</taxon>
        <taxon>asterids</taxon>
        <taxon>lamiids</taxon>
        <taxon>Lamiales</taxon>
        <taxon>Lamiaceae</taxon>
        <taxon>Nepetoideae</taxon>
        <taxon>Mentheae</taxon>
        <taxon>Salviinae</taxon>
        <taxon>Salvia</taxon>
        <taxon>Salvia subgen. Calosphace</taxon>
        <taxon>core Calosphace</taxon>
    </lineage>
</organism>
<dbReference type="InterPro" id="IPR011706">
    <property type="entry name" value="Cu-oxidase_C"/>
</dbReference>
<keyword evidence="2" id="KW-0325">Glycoprotein</keyword>
<dbReference type="InterPro" id="IPR008972">
    <property type="entry name" value="Cupredoxin"/>
</dbReference>
<evidence type="ECO:0000256" key="3">
    <source>
        <dbReference type="SAM" id="MobiDB-lite"/>
    </source>
</evidence>